<dbReference type="InterPro" id="IPR014710">
    <property type="entry name" value="RmlC-like_jellyroll"/>
</dbReference>
<dbReference type="PANTHER" id="PTHR24567:SF74">
    <property type="entry name" value="HTH-TYPE TRANSCRIPTIONAL REGULATOR ARCR"/>
    <property type="match status" value="1"/>
</dbReference>
<dbReference type="Gene3D" id="2.60.120.10">
    <property type="entry name" value="Jelly Rolls"/>
    <property type="match status" value="1"/>
</dbReference>
<comment type="caution">
    <text evidence="2">The sequence shown here is derived from an EMBL/GenBank/DDBJ whole genome shotgun (WGS) entry which is preliminary data.</text>
</comment>
<dbReference type="InterPro" id="IPR000595">
    <property type="entry name" value="cNMP-bd_dom"/>
</dbReference>
<dbReference type="Proteomes" id="UP001220022">
    <property type="component" value="Unassembled WGS sequence"/>
</dbReference>
<feature type="domain" description="Cyclic nucleotide-binding" evidence="1">
    <location>
        <begin position="7"/>
        <end position="76"/>
    </location>
</feature>
<proteinExistence type="predicted"/>
<protein>
    <submittedName>
        <fullName evidence="2">Cyclic nucleotide-binding domain-containing protein</fullName>
    </submittedName>
</protein>
<dbReference type="Pfam" id="PF00027">
    <property type="entry name" value="cNMP_binding"/>
    <property type="match status" value="1"/>
</dbReference>
<evidence type="ECO:0000313" key="2">
    <source>
        <dbReference type="EMBL" id="MDF2254804.1"/>
    </source>
</evidence>
<dbReference type="InterPro" id="IPR018490">
    <property type="entry name" value="cNMP-bd_dom_sf"/>
</dbReference>
<sequence>MTAATRLLRALPAVHRDRLMELASEVSFAQDARIFEEQGPADRFWVIRSGAVTLDLRIPGRRAATVATLGPGDLLGWSWMFPPYTWDFGAEALSPVRAYEFDGAQVRALCEEDPVLGYALVRAVAEVLAHRLQIARSRLMDLQAQRGGIANW</sequence>
<dbReference type="EMBL" id="JARHTQ010000002">
    <property type="protein sequence ID" value="MDF2254804.1"/>
    <property type="molecule type" value="Genomic_DNA"/>
</dbReference>
<accession>A0ABT5YTC3</accession>
<reference evidence="2 3" key="1">
    <citation type="submission" date="2023-03" db="EMBL/GenBank/DDBJ databases">
        <title>Draft genome sequence of type strain Streptomyces ferralitis JCM 14344.</title>
        <authorList>
            <person name="Klaysubun C."/>
            <person name="Duangmal K."/>
        </authorList>
    </citation>
    <scope>NUCLEOTIDE SEQUENCE [LARGE SCALE GENOMIC DNA]</scope>
    <source>
        <strain evidence="2 3">JCM 14344</strain>
    </source>
</reference>
<dbReference type="PROSITE" id="PS50042">
    <property type="entry name" value="CNMP_BINDING_3"/>
    <property type="match status" value="1"/>
</dbReference>
<gene>
    <name evidence="2" type="ORF">P2L57_03355</name>
</gene>
<dbReference type="RefSeq" id="WP_275807931.1">
    <property type="nucleotide sequence ID" value="NZ_BAAANM010000008.1"/>
</dbReference>
<dbReference type="PANTHER" id="PTHR24567">
    <property type="entry name" value="CRP FAMILY TRANSCRIPTIONAL REGULATORY PROTEIN"/>
    <property type="match status" value="1"/>
</dbReference>
<dbReference type="CDD" id="cd00038">
    <property type="entry name" value="CAP_ED"/>
    <property type="match status" value="1"/>
</dbReference>
<organism evidence="2 3">
    <name type="scientific">Streptantibioticus ferralitis</name>
    <dbReference type="NCBI Taxonomy" id="236510"/>
    <lineage>
        <taxon>Bacteria</taxon>
        <taxon>Bacillati</taxon>
        <taxon>Actinomycetota</taxon>
        <taxon>Actinomycetes</taxon>
        <taxon>Kitasatosporales</taxon>
        <taxon>Streptomycetaceae</taxon>
        <taxon>Streptantibioticus</taxon>
    </lineage>
</organism>
<evidence type="ECO:0000313" key="3">
    <source>
        <dbReference type="Proteomes" id="UP001220022"/>
    </source>
</evidence>
<dbReference type="SMART" id="SM00100">
    <property type="entry name" value="cNMP"/>
    <property type="match status" value="1"/>
</dbReference>
<dbReference type="InterPro" id="IPR050397">
    <property type="entry name" value="Env_Response_Regulators"/>
</dbReference>
<dbReference type="SUPFAM" id="SSF51206">
    <property type="entry name" value="cAMP-binding domain-like"/>
    <property type="match status" value="1"/>
</dbReference>
<name>A0ABT5YTC3_9ACTN</name>
<evidence type="ECO:0000259" key="1">
    <source>
        <dbReference type="PROSITE" id="PS50042"/>
    </source>
</evidence>
<keyword evidence="3" id="KW-1185">Reference proteome</keyword>